<name>A0A2P6VNY6_9CHLO</name>
<keyword evidence="3" id="KW-1185">Reference proteome</keyword>
<accession>A0A2P6VNY6</accession>
<reference evidence="2 3" key="1">
    <citation type="journal article" date="2018" name="Plant J.">
        <title>Genome sequences of Chlorella sorokiniana UTEX 1602 and Micractinium conductrix SAG 241.80: implications to maltose excretion by a green alga.</title>
        <authorList>
            <person name="Arriola M.B."/>
            <person name="Velmurugan N."/>
            <person name="Zhang Y."/>
            <person name="Plunkett M.H."/>
            <person name="Hondzo H."/>
            <person name="Barney B.M."/>
        </authorList>
    </citation>
    <scope>NUCLEOTIDE SEQUENCE [LARGE SCALE GENOMIC DNA]</scope>
    <source>
        <strain evidence="2 3">SAG 241.80</strain>
    </source>
</reference>
<evidence type="ECO:0000313" key="3">
    <source>
        <dbReference type="Proteomes" id="UP000239649"/>
    </source>
</evidence>
<proteinExistence type="predicted"/>
<feature type="region of interest" description="Disordered" evidence="1">
    <location>
        <begin position="1"/>
        <end position="65"/>
    </location>
</feature>
<comment type="caution">
    <text evidence="2">The sequence shown here is derived from an EMBL/GenBank/DDBJ whole genome shotgun (WGS) entry which is preliminary data.</text>
</comment>
<protein>
    <submittedName>
        <fullName evidence="2">Plasmid stabilization</fullName>
    </submittedName>
</protein>
<feature type="compositionally biased region" description="Basic and acidic residues" evidence="1">
    <location>
        <begin position="20"/>
        <end position="33"/>
    </location>
</feature>
<evidence type="ECO:0000313" key="2">
    <source>
        <dbReference type="EMBL" id="PSC75813.1"/>
    </source>
</evidence>
<dbReference type="Proteomes" id="UP000239649">
    <property type="component" value="Unassembled WGS sequence"/>
</dbReference>
<sequence>MDLPKDESKVPGGLAGGKASAERPEEDRRESSRKAAATRAQNMVGPGMPAQAGQPQSYDAELRGGSWAVQREGDVGALRAQVAEGDRQAAEIEQYKDKQDPDYDPSKEA</sequence>
<feature type="compositionally biased region" description="Basic and acidic residues" evidence="1">
    <location>
        <begin position="84"/>
        <end position="109"/>
    </location>
</feature>
<organism evidence="2 3">
    <name type="scientific">Micractinium conductrix</name>
    <dbReference type="NCBI Taxonomy" id="554055"/>
    <lineage>
        <taxon>Eukaryota</taxon>
        <taxon>Viridiplantae</taxon>
        <taxon>Chlorophyta</taxon>
        <taxon>core chlorophytes</taxon>
        <taxon>Trebouxiophyceae</taxon>
        <taxon>Chlorellales</taxon>
        <taxon>Chlorellaceae</taxon>
        <taxon>Chlorella clade</taxon>
        <taxon>Micractinium</taxon>
    </lineage>
</organism>
<evidence type="ECO:0000256" key="1">
    <source>
        <dbReference type="SAM" id="MobiDB-lite"/>
    </source>
</evidence>
<dbReference type="AlphaFoldDB" id="A0A2P6VNY6"/>
<dbReference type="EMBL" id="LHPF02000002">
    <property type="protein sequence ID" value="PSC75813.1"/>
    <property type="molecule type" value="Genomic_DNA"/>
</dbReference>
<feature type="region of interest" description="Disordered" evidence="1">
    <location>
        <begin position="83"/>
        <end position="109"/>
    </location>
</feature>
<gene>
    <name evidence="2" type="ORF">C2E20_1113</name>
</gene>